<evidence type="ECO:0000313" key="4">
    <source>
        <dbReference type="Proteomes" id="UP001148838"/>
    </source>
</evidence>
<sequence length="506" mass="58998">MEEGVPVGEHSTGTRKRRKSGTSKRKREQENRYTDKDPDMLQFEPPCNHKEGRYRCCSIPAFYLIQQRKRVLNHNDKLQQDRLLGSMMSVSVPKRRPRKDGEKLNSMFIRYQVRVHDETLPICCEKMAFYNIFSTNFNLGFGDPATDVCSFCSRTKFQIECADTPEKKLELQAELTAHKLRAKTFHKIMKKDSQNSMSLCFDLQQVQPLPKLAIGEAYYARQLSYYALGTLLTLITHFPTFYCWTENQAKRGAIAVSSALTHFLTNYNFKEKSISLLRLFSDGCARQNRNAHVVHALYWWLLNKSPDSLKEICMTFLVRGHSFLPADRMFGILEKSLRKHAEILTPKEYHDIYGTVGVVHVLGEDWHIHNFRDLCDYLKKPVGISDMKRVRLRKIMKANKHYINVKLEYTYTMDDLSKCPVSLLKRGHAIENIERFDPPLVPLRNKIKAEKLLDIKKLLQQRFGENWKNNDQLQLYVKVIDHEGLSDQCEDDEIVECECMEEEPGL</sequence>
<dbReference type="EMBL" id="JAJSOF020000038">
    <property type="protein sequence ID" value="KAJ4427199.1"/>
    <property type="molecule type" value="Genomic_DNA"/>
</dbReference>
<reference evidence="3 4" key="1">
    <citation type="journal article" date="2022" name="Allergy">
        <title>Genome assembly and annotation of Periplaneta americana reveal a comprehensive cockroach allergen profile.</title>
        <authorList>
            <person name="Wang L."/>
            <person name="Xiong Q."/>
            <person name="Saelim N."/>
            <person name="Wang L."/>
            <person name="Nong W."/>
            <person name="Wan A.T."/>
            <person name="Shi M."/>
            <person name="Liu X."/>
            <person name="Cao Q."/>
            <person name="Hui J.H.L."/>
            <person name="Sookrung N."/>
            <person name="Leung T.F."/>
            <person name="Tungtrongchitr A."/>
            <person name="Tsui S.K.W."/>
        </authorList>
    </citation>
    <scope>NUCLEOTIDE SEQUENCE [LARGE SCALE GENOMIC DNA]</scope>
    <source>
        <strain evidence="3">PWHHKU_190912</strain>
    </source>
</reference>
<feature type="domain" description="DUF7869" evidence="2">
    <location>
        <begin position="238"/>
        <end position="354"/>
    </location>
</feature>
<feature type="compositionally biased region" description="Basic and acidic residues" evidence="1">
    <location>
        <begin position="27"/>
        <end position="39"/>
    </location>
</feature>
<proteinExistence type="predicted"/>
<feature type="compositionally biased region" description="Basic residues" evidence="1">
    <location>
        <begin position="13"/>
        <end position="26"/>
    </location>
</feature>
<comment type="caution">
    <text evidence="3">The sequence shown here is derived from an EMBL/GenBank/DDBJ whole genome shotgun (WGS) entry which is preliminary data.</text>
</comment>
<organism evidence="3 4">
    <name type="scientific">Periplaneta americana</name>
    <name type="common">American cockroach</name>
    <name type="synonym">Blatta americana</name>
    <dbReference type="NCBI Taxonomy" id="6978"/>
    <lineage>
        <taxon>Eukaryota</taxon>
        <taxon>Metazoa</taxon>
        <taxon>Ecdysozoa</taxon>
        <taxon>Arthropoda</taxon>
        <taxon>Hexapoda</taxon>
        <taxon>Insecta</taxon>
        <taxon>Pterygota</taxon>
        <taxon>Neoptera</taxon>
        <taxon>Polyneoptera</taxon>
        <taxon>Dictyoptera</taxon>
        <taxon>Blattodea</taxon>
        <taxon>Blattoidea</taxon>
        <taxon>Blattidae</taxon>
        <taxon>Blattinae</taxon>
        <taxon>Periplaneta</taxon>
    </lineage>
</organism>
<evidence type="ECO:0000313" key="3">
    <source>
        <dbReference type="EMBL" id="KAJ4427199.1"/>
    </source>
</evidence>
<accession>A0ABQ8RZM7</accession>
<dbReference type="InterPro" id="IPR057191">
    <property type="entry name" value="DUF7869"/>
</dbReference>
<evidence type="ECO:0000259" key="2">
    <source>
        <dbReference type="Pfam" id="PF25273"/>
    </source>
</evidence>
<dbReference type="Pfam" id="PF25273">
    <property type="entry name" value="DUF7869"/>
    <property type="match status" value="1"/>
</dbReference>
<name>A0ABQ8RZM7_PERAM</name>
<keyword evidence="4" id="KW-1185">Reference proteome</keyword>
<evidence type="ECO:0000256" key="1">
    <source>
        <dbReference type="SAM" id="MobiDB-lite"/>
    </source>
</evidence>
<gene>
    <name evidence="3" type="ORF">ANN_24816</name>
</gene>
<dbReference type="PANTHER" id="PTHR34415">
    <property type="entry name" value="INTEGRASE CATALYTIC DOMAIN-CONTAINING PROTEIN"/>
    <property type="match status" value="1"/>
</dbReference>
<protein>
    <recommendedName>
        <fullName evidence="2">DUF7869 domain-containing protein</fullName>
    </recommendedName>
</protein>
<feature type="region of interest" description="Disordered" evidence="1">
    <location>
        <begin position="1"/>
        <end position="42"/>
    </location>
</feature>
<dbReference type="PANTHER" id="PTHR34415:SF1">
    <property type="entry name" value="INTEGRASE CATALYTIC DOMAIN-CONTAINING PROTEIN"/>
    <property type="match status" value="1"/>
</dbReference>
<dbReference type="Proteomes" id="UP001148838">
    <property type="component" value="Unassembled WGS sequence"/>
</dbReference>